<gene>
    <name evidence="7" type="ORF">CLV40_12629</name>
</gene>
<accession>A0A2S6GEI0</accession>
<dbReference type="InterPro" id="IPR009006">
    <property type="entry name" value="Ala_racemase/Decarboxylase_C"/>
</dbReference>
<feature type="region of interest" description="Disordered" evidence="5">
    <location>
        <begin position="336"/>
        <end position="357"/>
    </location>
</feature>
<name>A0A2S6GEI0_9PSEU</name>
<evidence type="ECO:0000259" key="6">
    <source>
        <dbReference type="PROSITE" id="PS50975"/>
    </source>
</evidence>
<dbReference type="InterPro" id="IPR022644">
    <property type="entry name" value="De-COase2_N"/>
</dbReference>
<feature type="modified residue" description="N6-(pyridoxal phosphate)lysine" evidence="3">
    <location>
        <position position="433"/>
    </location>
</feature>
<feature type="active site" description="Proton donor" evidence="3">
    <location>
        <position position="707"/>
    </location>
</feature>
<keyword evidence="8" id="KW-1185">Reference proteome</keyword>
<reference evidence="7 8" key="1">
    <citation type="submission" date="2018-02" db="EMBL/GenBank/DDBJ databases">
        <title>Genomic Encyclopedia of Archaeal and Bacterial Type Strains, Phase II (KMG-II): from individual species to whole genera.</title>
        <authorList>
            <person name="Goeker M."/>
        </authorList>
    </citation>
    <scope>NUCLEOTIDE SEQUENCE [LARGE SCALE GENOMIC DNA]</scope>
    <source>
        <strain evidence="7 8">YU 961-1</strain>
    </source>
</reference>
<evidence type="ECO:0000256" key="5">
    <source>
        <dbReference type="SAM" id="MobiDB-lite"/>
    </source>
</evidence>
<dbReference type="OrthoDB" id="5372487at2"/>
<dbReference type="GO" id="GO:0009089">
    <property type="term" value="P:lysine biosynthetic process via diaminopimelate"/>
    <property type="evidence" value="ECO:0007669"/>
    <property type="project" value="TreeGrafter"/>
</dbReference>
<organism evidence="7 8">
    <name type="scientific">Actinokineospora auranticolor</name>
    <dbReference type="NCBI Taxonomy" id="155976"/>
    <lineage>
        <taxon>Bacteria</taxon>
        <taxon>Bacillati</taxon>
        <taxon>Actinomycetota</taxon>
        <taxon>Actinomycetes</taxon>
        <taxon>Pseudonocardiales</taxon>
        <taxon>Pseudonocardiaceae</taxon>
        <taxon>Actinokineospora</taxon>
    </lineage>
</organism>
<dbReference type="SUPFAM" id="SSF51419">
    <property type="entry name" value="PLP-binding barrel"/>
    <property type="match status" value="1"/>
</dbReference>
<evidence type="ECO:0000256" key="2">
    <source>
        <dbReference type="ARBA" id="ARBA00022898"/>
    </source>
</evidence>
<dbReference type="PANTHER" id="PTHR43727">
    <property type="entry name" value="DIAMINOPIMELATE DECARBOXYLASE"/>
    <property type="match status" value="1"/>
</dbReference>
<sequence>MSASPITATTAVTSPTVLITGVHSGPNPSPGLGLARSLRRAWPGLRLEAVDYSPRATGLSAPEFDRAHVHPDWHGADLDAQCAALVSMVESTGGVLVPGLDLEAELLAARHPGHPGVLAPPPAAFALVAKPAERAAEVLGLAVPEHRRVEGIEDAADFAAAHGWRVWVKGPRHDAVPVTTLPELATALHRVRATWGGPALAQRHVDGVEESIVFAALDGELLGACAMRKTMLTAEGKTWAGTVEPVRGGRLAEFVRVTRWTGGGEVEVIREARTGERYLLEVNPRFPAWVHGATLTGPNLPARLVTAATGLPPHLPERAEADGFVRVVEEIPADPLPAPEHRAFPGSAAAKHPSAMPALSRRLAPARPRPAPGEPDAALARDVAAALPVPPGESPCRVLLRGALESGLDLLGGVCRDVAVATGVATRFAYSVKTNPDRRVLGAVQRRGAMAETVSLSEVRACLDAGFTGDRVVLGGPAKWWRHDGAPVDVGALFCDSVSDFERTVAVVEQGLAHTDILGLRLSTIGVPTRFGIDLSHPPTARAVAKALRTAGIRRIGLHFHHAASRIGAVAWLREFTDAISAAADLCARTGVRVRCVDLGGGWRPGTSRAELAGVLTRAVRVATRALGRPEQVLFEPGKVLAQPAMAVFSTVLDVRDGPDGRAAVVDASVAELPDWAGHPHRVLWRRPGADWRVLGPGDEAVLGRLCMEHDRPRDGLALPADLAAGDHLLFLDAGAYDASMSYRFGT</sequence>
<evidence type="ECO:0000313" key="8">
    <source>
        <dbReference type="Proteomes" id="UP000239203"/>
    </source>
</evidence>
<dbReference type="PRINTS" id="PR01179">
    <property type="entry name" value="ODADCRBXLASE"/>
</dbReference>
<keyword evidence="2 3" id="KW-0663">Pyridoxal phosphate</keyword>
<dbReference type="SUPFAM" id="SSF50621">
    <property type="entry name" value="Alanine racemase C-terminal domain-like"/>
    <property type="match status" value="1"/>
</dbReference>
<evidence type="ECO:0000256" key="3">
    <source>
        <dbReference type="PIRSR" id="PIRSR600183-50"/>
    </source>
</evidence>
<dbReference type="InterPro" id="IPR000183">
    <property type="entry name" value="Orn/DAP/Arg_de-COase"/>
</dbReference>
<keyword evidence="4" id="KW-0067">ATP-binding</keyword>
<dbReference type="SUPFAM" id="SSF56059">
    <property type="entry name" value="Glutathione synthetase ATP-binding domain-like"/>
    <property type="match status" value="1"/>
</dbReference>
<dbReference type="Pfam" id="PF02784">
    <property type="entry name" value="Orn_Arg_deC_N"/>
    <property type="match status" value="1"/>
</dbReference>
<dbReference type="PROSITE" id="PS50975">
    <property type="entry name" value="ATP_GRASP"/>
    <property type="match status" value="1"/>
</dbReference>
<evidence type="ECO:0000256" key="1">
    <source>
        <dbReference type="ARBA" id="ARBA00001933"/>
    </source>
</evidence>
<dbReference type="Gene3D" id="2.40.37.10">
    <property type="entry name" value="Lyase, Ornithine Decarboxylase, Chain A, domain 1"/>
    <property type="match status" value="1"/>
</dbReference>
<keyword evidence="4" id="KW-0547">Nucleotide-binding</keyword>
<evidence type="ECO:0000313" key="7">
    <source>
        <dbReference type="EMBL" id="PPK63622.1"/>
    </source>
</evidence>
<dbReference type="PANTHER" id="PTHR43727:SF3">
    <property type="entry name" value="GROUP IV DECARBOXYLASE"/>
    <property type="match status" value="1"/>
</dbReference>
<feature type="domain" description="ATP-grasp" evidence="6">
    <location>
        <begin position="133"/>
        <end position="309"/>
    </location>
</feature>
<dbReference type="Gene3D" id="3.20.20.10">
    <property type="entry name" value="Alanine racemase"/>
    <property type="match status" value="1"/>
</dbReference>
<dbReference type="Gene3D" id="3.30.470.20">
    <property type="entry name" value="ATP-grasp fold, B domain"/>
    <property type="match status" value="1"/>
</dbReference>
<dbReference type="InterPro" id="IPR011761">
    <property type="entry name" value="ATP-grasp"/>
</dbReference>
<dbReference type="AlphaFoldDB" id="A0A2S6GEI0"/>
<dbReference type="RefSeq" id="WP_104482579.1">
    <property type="nucleotide sequence ID" value="NZ_CP154825.1"/>
</dbReference>
<dbReference type="InterPro" id="IPR029066">
    <property type="entry name" value="PLP-binding_barrel"/>
</dbReference>
<dbReference type="EMBL" id="PTIX01000026">
    <property type="protein sequence ID" value="PPK63622.1"/>
    <property type="molecule type" value="Genomic_DNA"/>
</dbReference>
<comment type="cofactor">
    <cofactor evidence="1 3">
        <name>pyridoxal 5'-phosphate</name>
        <dbReference type="ChEBI" id="CHEBI:597326"/>
    </cofactor>
</comment>
<comment type="caution">
    <text evidence="7">The sequence shown here is derived from an EMBL/GenBank/DDBJ whole genome shotgun (WGS) entry which is preliminary data.</text>
</comment>
<dbReference type="Proteomes" id="UP000239203">
    <property type="component" value="Unassembled WGS sequence"/>
</dbReference>
<dbReference type="GO" id="GO:0008836">
    <property type="term" value="F:diaminopimelate decarboxylase activity"/>
    <property type="evidence" value="ECO:0007669"/>
    <property type="project" value="TreeGrafter"/>
</dbReference>
<evidence type="ECO:0000256" key="4">
    <source>
        <dbReference type="PROSITE-ProRule" id="PRU00409"/>
    </source>
</evidence>
<protein>
    <submittedName>
        <fullName evidence="7">Diaminopimelate decarboxylase</fullName>
    </submittedName>
</protein>
<dbReference type="GO" id="GO:0005524">
    <property type="term" value="F:ATP binding"/>
    <property type="evidence" value="ECO:0007669"/>
    <property type="project" value="UniProtKB-UniRule"/>
</dbReference>
<proteinExistence type="predicted"/>
<dbReference type="GO" id="GO:0046872">
    <property type="term" value="F:metal ion binding"/>
    <property type="evidence" value="ECO:0007669"/>
    <property type="project" value="InterPro"/>
</dbReference>